<dbReference type="Pfam" id="PF25085">
    <property type="entry name" value="DUF7802"/>
    <property type="match status" value="1"/>
</dbReference>
<keyword evidence="4" id="KW-1185">Reference proteome</keyword>
<keyword evidence="1" id="KW-0812">Transmembrane</keyword>
<feature type="transmembrane region" description="Helical" evidence="1">
    <location>
        <begin position="120"/>
        <end position="139"/>
    </location>
</feature>
<gene>
    <name evidence="3" type="ORF">PPSIR1_31073</name>
</gene>
<dbReference type="RefSeq" id="WP_006975998.1">
    <property type="nucleotide sequence ID" value="NZ_ABCS01000113.1"/>
</dbReference>
<protein>
    <recommendedName>
        <fullName evidence="2">DUF7802 domain-containing protein</fullName>
    </recommendedName>
</protein>
<keyword evidence="1" id="KW-0472">Membrane</keyword>
<dbReference type="eggNOG" id="ENOG502ZA9F">
    <property type="taxonomic scope" value="Bacteria"/>
</dbReference>
<feature type="transmembrane region" description="Helical" evidence="1">
    <location>
        <begin position="30"/>
        <end position="49"/>
    </location>
</feature>
<comment type="caution">
    <text evidence="3">The sequence shown here is derived from an EMBL/GenBank/DDBJ whole genome shotgun (WGS) entry which is preliminary data.</text>
</comment>
<feature type="transmembrane region" description="Helical" evidence="1">
    <location>
        <begin position="197"/>
        <end position="219"/>
    </location>
</feature>
<dbReference type="STRING" id="391625.PPSIR1_31073"/>
<proteinExistence type="predicted"/>
<feature type="transmembrane region" description="Helical" evidence="1">
    <location>
        <begin position="231"/>
        <end position="250"/>
    </location>
</feature>
<dbReference type="Proteomes" id="UP000005801">
    <property type="component" value="Unassembled WGS sequence"/>
</dbReference>
<feature type="transmembrane region" description="Helical" evidence="1">
    <location>
        <begin position="95"/>
        <end position="113"/>
    </location>
</feature>
<dbReference type="InterPro" id="IPR056704">
    <property type="entry name" value="DUF7802"/>
</dbReference>
<dbReference type="EMBL" id="ABCS01000113">
    <property type="protein sequence ID" value="EDM74842.1"/>
    <property type="molecule type" value="Genomic_DNA"/>
</dbReference>
<name>A6GH10_9BACT</name>
<evidence type="ECO:0000313" key="4">
    <source>
        <dbReference type="Proteomes" id="UP000005801"/>
    </source>
</evidence>
<dbReference type="PANTHER" id="PTHR35982">
    <property type="entry name" value="AGAP005361-PA"/>
    <property type="match status" value="1"/>
</dbReference>
<feature type="transmembrane region" description="Helical" evidence="1">
    <location>
        <begin position="56"/>
        <end position="75"/>
    </location>
</feature>
<feature type="transmembrane region" description="Helical" evidence="1">
    <location>
        <begin position="159"/>
        <end position="185"/>
    </location>
</feature>
<dbReference type="AlphaFoldDB" id="A6GH10"/>
<feature type="transmembrane region" description="Helical" evidence="1">
    <location>
        <begin position="270"/>
        <end position="290"/>
    </location>
</feature>
<evidence type="ECO:0000259" key="2">
    <source>
        <dbReference type="Pfam" id="PF25085"/>
    </source>
</evidence>
<accession>A6GH10</accession>
<dbReference type="OrthoDB" id="5488443at2"/>
<keyword evidence="1" id="KW-1133">Transmembrane helix</keyword>
<evidence type="ECO:0000256" key="1">
    <source>
        <dbReference type="SAM" id="Phobius"/>
    </source>
</evidence>
<feature type="domain" description="DUF7802" evidence="2">
    <location>
        <begin position="21"/>
        <end position="360"/>
    </location>
</feature>
<feature type="transmembrane region" description="Helical" evidence="1">
    <location>
        <begin position="358"/>
        <end position="380"/>
    </location>
</feature>
<reference evidence="3 4" key="1">
    <citation type="submission" date="2007-06" db="EMBL/GenBank/DDBJ databases">
        <authorList>
            <person name="Shimkets L."/>
            <person name="Ferriera S."/>
            <person name="Johnson J."/>
            <person name="Kravitz S."/>
            <person name="Beeson K."/>
            <person name="Sutton G."/>
            <person name="Rogers Y.-H."/>
            <person name="Friedman R."/>
            <person name="Frazier M."/>
            <person name="Venter J.C."/>
        </authorList>
    </citation>
    <scope>NUCLEOTIDE SEQUENCE [LARGE SCALE GENOMIC DNA]</scope>
    <source>
        <strain evidence="3 4">SIR-1</strain>
    </source>
</reference>
<dbReference type="PANTHER" id="PTHR35982:SF1">
    <property type="entry name" value="SPIROCYCLASE, AVEC FAMILY"/>
    <property type="match status" value="1"/>
</dbReference>
<organism evidence="3 4">
    <name type="scientific">Plesiocystis pacifica SIR-1</name>
    <dbReference type="NCBI Taxonomy" id="391625"/>
    <lineage>
        <taxon>Bacteria</taxon>
        <taxon>Pseudomonadati</taxon>
        <taxon>Myxococcota</taxon>
        <taxon>Polyangia</taxon>
        <taxon>Nannocystales</taxon>
        <taxon>Nannocystaceae</taxon>
        <taxon>Plesiocystis</taxon>
    </lineage>
</organism>
<sequence>MLAPDVFADPTLPWERFGSVTEQWADLPSFLFGEYMFMGFAIAALIHAWRSGRDHLLIWIAALVAGTVNDLIFMALPLVNNFWQAQATIMLTPRLPLYIPCVYVCFMYYPTVAVRRLERLDWLGIAVFSGLLAMIFYAPYDITGAKYLWWTWHDTDPPILTRILGAPTSSSLWILTFVGAFAGLLDFNLRRDPEVSAATFAKALAMIAGLTTLVMMVQMTILQQLDGGTPGYVALTVGSLLYLGLGLWRVAKAGAFGETRLAGPKRPEDLFLFAALVAYFAMFVVVHLAFDPATHQSLGVHQTVGQCYVEQTDITGMTRYEFLCATDFDEAYDFSCVDQLPAEGTRWFTVCGKAHHDFAAWLGGVSLLAAVGIASFFGLLRWRRR</sequence>
<evidence type="ECO:0000313" key="3">
    <source>
        <dbReference type="EMBL" id="EDM74842.1"/>
    </source>
</evidence>